<dbReference type="STRING" id="456327.BJD11_18740"/>
<name>Q3BXG9_XANE5</name>
<sequence>MQTHTMSQLLQKALDPYRNQAMERLLIARDAFHYSAAGYALLTSPETGPEIARHRIHITESGFTITQDDASPGPAGNGYRIRFNAAVQAGLARSTMDAAYARMLSESVAATGDYATAKNEFTQLRDQDWFAFAMHLRNAFSHNNIWNFGKRSKLPVRWRSFTIDAAMAGLPLNDFLPWYHGLQLCAQMILYVEGIVDYRQQRVPCYTQSSTSGAPDTLNASLR</sequence>
<proteinExistence type="predicted"/>
<gene>
    <name evidence="1" type="ordered locus">XCV0813</name>
</gene>
<dbReference type="HOGENOM" id="CLU_1474626_0_0_6"/>
<evidence type="ECO:0000313" key="2">
    <source>
        <dbReference type="Proteomes" id="UP000007069"/>
    </source>
</evidence>
<dbReference type="KEGG" id="xcv:XCV0813"/>
<dbReference type="AlphaFoldDB" id="Q3BXG9"/>
<evidence type="ECO:0000313" key="1">
    <source>
        <dbReference type="EMBL" id="CAJ22444.1"/>
    </source>
</evidence>
<organism evidence="2">
    <name type="scientific">Xanthomonas euvesicatoria pv. vesicatoria (strain 85-10)</name>
    <name type="common">Xanthomonas campestris pv. vesicatoria</name>
    <dbReference type="NCBI Taxonomy" id="316273"/>
    <lineage>
        <taxon>Bacteria</taxon>
        <taxon>Pseudomonadati</taxon>
        <taxon>Pseudomonadota</taxon>
        <taxon>Gammaproteobacteria</taxon>
        <taxon>Lysobacterales</taxon>
        <taxon>Lysobacteraceae</taxon>
        <taxon>Xanthomonas</taxon>
    </lineage>
</organism>
<accession>Q3BXG9</accession>
<reference evidence="1 2" key="1">
    <citation type="journal article" date="2005" name="J. Bacteriol.">
        <title>Insights into genome plasticity and pathogenicity of the plant pathogenic Bacterium Xanthomonas campestris pv. vesicatoria revealed by the complete genome sequence.</title>
        <authorList>
            <person name="Thieme F."/>
            <person name="Koebnik R."/>
            <person name="Bekel T."/>
            <person name="Berger C."/>
            <person name="Boch J."/>
            <person name="Buettner D."/>
            <person name="Caldana C."/>
            <person name="Gaigalat L."/>
            <person name="Goesmann A."/>
            <person name="Kay S."/>
            <person name="Kirchner O."/>
            <person name="Lanz C."/>
            <person name="Linke B."/>
            <person name="McHardy A.C."/>
            <person name="Meyer F."/>
            <person name="Mittenhuber G."/>
            <person name="Nies D.H."/>
            <person name="Niesbach-Kloesgen U."/>
            <person name="Patschkowski T."/>
            <person name="Rueckert C."/>
            <person name="Rupp O."/>
            <person name="Schneicker S."/>
            <person name="Schuster S.C."/>
            <person name="Vorhoelter F.J."/>
            <person name="Weber E."/>
            <person name="Puehler A."/>
            <person name="Bonas U."/>
            <person name="Bartels D."/>
            <person name="Kaiser O."/>
        </authorList>
    </citation>
    <scope>NUCLEOTIDE SEQUENCE [LARGE SCALE GENOMIC DNA]</scope>
    <source>
        <strain evidence="1 2">85-10</strain>
    </source>
</reference>
<dbReference type="Proteomes" id="UP000007069">
    <property type="component" value="Chromosome"/>
</dbReference>
<dbReference type="EMBL" id="AM039952">
    <property type="protein sequence ID" value="CAJ22444.1"/>
    <property type="molecule type" value="Genomic_DNA"/>
</dbReference>
<protein>
    <submittedName>
        <fullName evidence="1">Uncharacterized protein</fullName>
    </submittedName>
</protein>